<keyword evidence="8" id="KW-0472">Membrane</keyword>
<dbReference type="PANTHER" id="PTHR34002:SF9">
    <property type="entry name" value="XYLOGLUCAN-SPECIFIC ENDO-BETA-1,4-GLUCANASE A"/>
    <property type="match status" value="1"/>
</dbReference>
<dbReference type="InterPro" id="IPR002594">
    <property type="entry name" value="GH12"/>
</dbReference>
<keyword evidence="8" id="KW-1133">Transmembrane helix</keyword>
<dbReference type="Gene3D" id="2.60.120.180">
    <property type="match status" value="1"/>
</dbReference>
<sequence length="327" mass="35196">MAVALSRLLVNGVLLAIPIGASLGVLFGIDAYRSNHGQAALFSGDTDGTGSGGSTGSSGSTVTNNGVNSTIYCQLSYGITPASKGEQFTLNPNQWGVTDSTSGALCMNITTFNNETYPTKTTAPEFSVTWQFDPGPETAPVHAFPNIMVDGVLPIELEKMTEIAMDFRWTYGVGDTPAESTNTTDLTANSANFNVAVDMFFDSDKTAAQNSTKAKYEVMVWFAQVGDSTQPNGNQTTTTRKLNGTTFDLWSGTNDVDQYVLTWVATNVTDTFTGDIYPLITDLYELSGDDYPSSTDYMGIFSYGSEVFSSDKNVTFWSPKLSIDIQK</sequence>
<accession>A0AAD6CZS8</accession>
<dbReference type="GO" id="GO:0000272">
    <property type="term" value="P:polysaccharide catabolic process"/>
    <property type="evidence" value="ECO:0007669"/>
    <property type="project" value="UniProtKB-KW"/>
</dbReference>
<evidence type="ECO:0000256" key="3">
    <source>
        <dbReference type="ARBA" id="ARBA00037012"/>
    </source>
</evidence>
<feature type="transmembrane region" description="Helical" evidence="8">
    <location>
        <begin position="12"/>
        <end position="32"/>
    </location>
</feature>
<keyword evidence="7" id="KW-0378">Hydrolase</keyword>
<dbReference type="SUPFAM" id="SSF49899">
    <property type="entry name" value="Concanavalin A-like lectins/glucanases"/>
    <property type="match status" value="1"/>
</dbReference>
<evidence type="ECO:0000256" key="1">
    <source>
        <dbReference type="ARBA" id="ARBA00005519"/>
    </source>
</evidence>
<keyword evidence="7" id="KW-0624">Polysaccharide degradation</keyword>
<keyword evidence="8" id="KW-0812">Transmembrane</keyword>
<gene>
    <name evidence="9" type="ORF">N7494_003354</name>
</gene>
<dbReference type="Proteomes" id="UP001220324">
    <property type="component" value="Unassembled WGS sequence"/>
</dbReference>
<dbReference type="GO" id="GO:0008810">
    <property type="term" value="F:cellulase activity"/>
    <property type="evidence" value="ECO:0007669"/>
    <property type="project" value="InterPro"/>
</dbReference>
<dbReference type="Pfam" id="PF01670">
    <property type="entry name" value="Glyco_hydro_12"/>
    <property type="match status" value="1"/>
</dbReference>
<dbReference type="PANTHER" id="PTHR34002">
    <property type="entry name" value="BLR1656 PROTEIN"/>
    <property type="match status" value="1"/>
</dbReference>
<evidence type="ECO:0000313" key="9">
    <source>
        <dbReference type="EMBL" id="KAJ5545769.1"/>
    </source>
</evidence>
<evidence type="ECO:0000256" key="7">
    <source>
        <dbReference type="RuleBase" id="RU361163"/>
    </source>
</evidence>
<dbReference type="InterPro" id="IPR013319">
    <property type="entry name" value="GH11/12"/>
</dbReference>
<dbReference type="AlphaFoldDB" id="A0AAD6CZS8"/>
<organism evidence="9 10">
    <name type="scientific">Penicillium frequentans</name>
    <dbReference type="NCBI Taxonomy" id="3151616"/>
    <lineage>
        <taxon>Eukaryota</taxon>
        <taxon>Fungi</taxon>
        <taxon>Dikarya</taxon>
        <taxon>Ascomycota</taxon>
        <taxon>Pezizomycotina</taxon>
        <taxon>Eurotiomycetes</taxon>
        <taxon>Eurotiomycetidae</taxon>
        <taxon>Eurotiales</taxon>
        <taxon>Aspergillaceae</taxon>
        <taxon>Penicillium</taxon>
    </lineage>
</organism>
<dbReference type="GO" id="GO:0033946">
    <property type="term" value="F:xyloglucan-specific endo-beta-1,4-glucanase activity"/>
    <property type="evidence" value="ECO:0007669"/>
    <property type="project" value="UniProtKB-EC"/>
</dbReference>
<evidence type="ECO:0000256" key="4">
    <source>
        <dbReference type="ARBA" id="ARBA00038882"/>
    </source>
</evidence>
<evidence type="ECO:0000256" key="2">
    <source>
        <dbReference type="ARBA" id="ARBA00022729"/>
    </source>
</evidence>
<dbReference type="InterPro" id="IPR013320">
    <property type="entry name" value="ConA-like_dom_sf"/>
</dbReference>
<evidence type="ECO:0000256" key="8">
    <source>
        <dbReference type="SAM" id="Phobius"/>
    </source>
</evidence>
<evidence type="ECO:0000256" key="5">
    <source>
        <dbReference type="ARBA" id="ARBA00041304"/>
    </source>
</evidence>
<comment type="similarity">
    <text evidence="1 7">Belongs to the glycosyl hydrolase 12 (cellulase H) family.</text>
</comment>
<name>A0AAD6CZS8_9EURO</name>
<keyword evidence="7" id="KW-0326">Glycosidase</keyword>
<comment type="caution">
    <text evidence="9">The sequence shown here is derived from an EMBL/GenBank/DDBJ whole genome shotgun (WGS) entry which is preliminary data.</text>
</comment>
<keyword evidence="10" id="KW-1185">Reference proteome</keyword>
<dbReference type="EC" id="3.2.1.151" evidence="4"/>
<evidence type="ECO:0000313" key="10">
    <source>
        <dbReference type="Proteomes" id="UP001220324"/>
    </source>
</evidence>
<reference evidence="9 10" key="1">
    <citation type="journal article" date="2023" name="IMA Fungus">
        <title>Comparative genomic study of the Penicillium genus elucidates a diverse pangenome and 15 lateral gene transfer events.</title>
        <authorList>
            <person name="Petersen C."/>
            <person name="Sorensen T."/>
            <person name="Nielsen M.R."/>
            <person name="Sondergaard T.E."/>
            <person name="Sorensen J.L."/>
            <person name="Fitzpatrick D.A."/>
            <person name="Frisvad J.C."/>
            <person name="Nielsen K.L."/>
        </authorList>
    </citation>
    <scope>NUCLEOTIDE SEQUENCE [LARGE SCALE GENOMIC DNA]</scope>
    <source>
        <strain evidence="9 10">IBT 35679</strain>
    </source>
</reference>
<comment type="catalytic activity">
    <reaction evidence="3">
        <text>xyloglucan + H2O = xyloglucan oligosaccharides.</text>
        <dbReference type="EC" id="3.2.1.151"/>
    </reaction>
</comment>
<dbReference type="EMBL" id="JAQIZZ010000003">
    <property type="protein sequence ID" value="KAJ5545769.1"/>
    <property type="molecule type" value="Genomic_DNA"/>
</dbReference>
<keyword evidence="2" id="KW-0732">Signal</keyword>
<proteinExistence type="inferred from homology"/>
<evidence type="ECO:0000256" key="6">
    <source>
        <dbReference type="ARBA" id="ARBA00043018"/>
    </source>
</evidence>
<protein>
    <recommendedName>
        <fullName evidence="4">xyloglucan-specific endo-beta-1,4-glucanase</fullName>
        <ecNumber evidence="4">3.2.1.151</ecNumber>
    </recommendedName>
    <alternativeName>
        <fullName evidence="5">Xyloglucanase A</fullName>
    </alternativeName>
    <alternativeName>
        <fullName evidence="6">Xyloglucanendohydrolase A</fullName>
    </alternativeName>
</protein>
<keyword evidence="7" id="KW-0119">Carbohydrate metabolism</keyword>